<reference evidence="1 2" key="1">
    <citation type="submission" date="2016-04" db="EMBL/GenBank/DDBJ databases">
        <title>A degradative enzymes factory behind the ericoid mycorrhizal symbiosis.</title>
        <authorList>
            <consortium name="DOE Joint Genome Institute"/>
            <person name="Martino E."/>
            <person name="Morin E."/>
            <person name="Grelet G."/>
            <person name="Kuo A."/>
            <person name="Kohler A."/>
            <person name="Daghino S."/>
            <person name="Barry K."/>
            <person name="Choi C."/>
            <person name="Cichocki N."/>
            <person name="Clum A."/>
            <person name="Copeland A."/>
            <person name="Hainaut M."/>
            <person name="Haridas S."/>
            <person name="Labutti K."/>
            <person name="Lindquist E."/>
            <person name="Lipzen A."/>
            <person name="Khouja H.-R."/>
            <person name="Murat C."/>
            <person name="Ohm R."/>
            <person name="Olson A."/>
            <person name="Spatafora J."/>
            <person name="Veneault-Fourrey C."/>
            <person name="Henrissat B."/>
            <person name="Grigoriev I."/>
            <person name="Martin F."/>
            <person name="Perotto S."/>
        </authorList>
    </citation>
    <scope>NUCLEOTIDE SEQUENCE [LARGE SCALE GENOMIC DNA]</scope>
    <source>
        <strain evidence="1 2">F</strain>
    </source>
</reference>
<dbReference type="Proteomes" id="UP000235786">
    <property type="component" value="Unassembled WGS sequence"/>
</dbReference>
<evidence type="ECO:0000313" key="2">
    <source>
        <dbReference type="Proteomes" id="UP000235786"/>
    </source>
</evidence>
<sequence length="275" mass="29884">MLWQLCASAESSRPWSTPNLAGYCWLLLATAGRAPNPLSTSRAAQRGRCPARTALGYDAGGAGFFLASMLEMARRHPPQYGGSAVSTLITSQFSRILALVPCSLGRLFSFVLCSVLSCSAAPLLALTVLRVQSHEASQGPPLSGLLLVVLQPYPDNCPTPPAWVEHWHFPMKARSLSDVRTDKRISAHAKANPRRSFPPSFFILLLLLLLHLLQPPTPTALLLHPSWVPQHKWLPLTSFGIALVQWVNLDTASSLYLTAFLCLAHGLAPPIPDSQ</sequence>
<organism evidence="1 2">
    <name type="scientific">Hyaloscypha variabilis (strain UAMH 11265 / GT02V1 / F)</name>
    <name type="common">Meliniomyces variabilis</name>
    <dbReference type="NCBI Taxonomy" id="1149755"/>
    <lineage>
        <taxon>Eukaryota</taxon>
        <taxon>Fungi</taxon>
        <taxon>Dikarya</taxon>
        <taxon>Ascomycota</taxon>
        <taxon>Pezizomycotina</taxon>
        <taxon>Leotiomycetes</taxon>
        <taxon>Helotiales</taxon>
        <taxon>Hyaloscyphaceae</taxon>
        <taxon>Hyaloscypha</taxon>
        <taxon>Hyaloscypha variabilis</taxon>
    </lineage>
</organism>
<gene>
    <name evidence="1" type="ORF">L207DRAFT_535043</name>
</gene>
<dbReference type="AlphaFoldDB" id="A0A2J6R5I9"/>
<name>A0A2J6R5I9_HYAVF</name>
<evidence type="ECO:0000313" key="1">
    <source>
        <dbReference type="EMBL" id="PMD33787.1"/>
    </source>
</evidence>
<protein>
    <submittedName>
        <fullName evidence="1">Uncharacterized protein</fullName>
    </submittedName>
</protein>
<accession>A0A2J6R5I9</accession>
<dbReference type="EMBL" id="KZ613955">
    <property type="protein sequence ID" value="PMD33787.1"/>
    <property type="molecule type" value="Genomic_DNA"/>
</dbReference>
<proteinExistence type="predicted"/>
<keyword evidence="2" id="KW-1185">Reference proteome</keyword>